<evidence type="ECO:0000313" key="2">
    <source>
        <dbReference type="EMBL" id="BAK14707.1"/>
    </source>
</evidence>
<keyword evidence="3" id="KW-1185">Reference proteome</keyword>
<proteinExistence type="predicted"/>
<reference evidence="3" key="1">
    <citation type="submission" date="2011-04" db="EMBL/GenBank/DDBJ databases">
        <title>Genome sequence of Solibacillus silvestris StLB046.</title>
        <authorList>
            <person name="Morohoshi T."/>
            <person name="Someya N."/>
            <person name="Ikeda T."/>
        </authorList>
    </citation>
    <scope>NUCLEOTIDE SEQUENCE [LARGE SCALE GENOMIC DNA]</scope>
    <source>
        <strain evidence="3">StLB046</strain>
    </source>
</reference>
<dbReference type="AlphaFoldDB" id="F2F5C4"/>
<sequence>MINDNKNEKSLVSPLNKLTKRIWFVSFAVGTVGMMLRYKYPFTEMFWVISISTLILVFTCVVIILIRDIKIVERLIYLFATIALLIHSPEWLDIPAYLKNDYKVAEGVPTVFEIRSGRNNPERWEVVVDNIKFSMPIDIQENSYDNWFVINYLPRSRYIVDYKILSEQETKGKINYSN</sequence>
<feature type="transmembrane region" description="Helical" evidence="1">
    <location>
        <begin position="21"/>
        <end position="40"/>
    </location>
</feature>
<evidence type="ECO:0000256" key="1">
    <source>
        <dbReference type="SAM" id="Phobius"/>
    </source>
</evidence>
<dbReference type="Proteomes" id="UP000006691">
    <property type="component" value="Chromosome"/>
</dbReference>
<accession>F2F5C4</accession>
<feature type="transmembrane region" description="Helical" evidence="1">
    <location>
        <begin position="46"/>
        <end position="66"/>
    </location>
</feature>
<keyword evidence="1" id="KW-0812">Transmembrane</keyword>
<reference evidence="2 3" key="2">
    <citation type="journal article" date="2012" name="J. Biosci. Bioeng.">
        <title>Complete genome sequence and characterization of the N-acylhomoserine lactone-degrading gene of the potato leaf-associated Solibacillus silvestris.</title>
        <authorList>
            <person name="Morohoshi T."/>
            <person name="Tominaga Y."/>
            <person name="Someya N."/>
            <person name="Ikeda T."/>
        </authorList>
    </citation>
    <scope>NUCLEOTIDE SEQUENCE [LARGE SCALE GENOMIC DNA]</scope>
    <source>
        <strain evidence="2 3">StLB046</strain>
    </source>
</reference>
<evidence type="ECO:0000313" key="3">
    <source>
        <dbReference type="Proteomes" id="UP000006691"/>
    </source>
</evidence>
<name>F2F5C4_SOLSS</name>
<keyword evidence="1" id="KW-1133">Transmembrane helix</keyword>
<keyword evidence="1" id="KW-0472">Membrane</keyword>
<organism evidence="2 3">
    <name type="scientific">Solibacillus silvestris (strain StLB046)</name>
    <name type="common">Bacillus silvestris</name>
    <dbReference type="NCBI Taxonomy" id="1002809"/>
    <lineage>
        <taxon>Bacteria</taxon>
        <taxon>Bacillati</taxon>
        <taxon>Bacillota</taxon>
        <taxon>Bacilli</taxon>
        <taxon>Bacillales</taxon>
        <taxon>Caryophanaceae</taxon>
        <taxon>Solibacillus</taxon>
    </lineage>
</organism>
<dbReference type="RefSeq" id="WP_014822444.1">
    <property type="nucleotide sequence ID" value="NC_018065.1"/>
</dbReference>
<dbReference type="eggNOG" id="ENOG502ZJV3">
    <property type="taxonomic scope" value="Bacteria"/>
</dbReference>
<dbReference type="PATRIC" id="fig|1002809.3.peg.289"/>
<dbReference type="EMBL" id="AP012157">
    <property type="protein sequence ID" value="BAK14707.1"/>
    <property type="molecule type" value="Genomic_DNA"/>
</dbReference>
<protein>
    <submittedName>
        <fullName evidence="2">Uncharacterized protein</fullName>
    </submittedName>
</protein>
<gene>
    <name evidence="2" type="ordered locus">SSIL_0284</name>
</gene>
<dbReference type="HOGENOM" id="CLU_1509620_0_0_9"/>
<dbReference type="KEGG" id="siv:SSIL_0284"/>